<proteinExistence type="predicted"/>
<evidence type="ECO:0000313" key="1">
    <source>
        <dbReference type="EMBL" id="MBX69704.1"/>
    </source>
</evidence>
<accession>A0A2P2QS63</accession>
<protein>
    <submittedName>
        <fullName evidence="1">Uncharacterized protein</fullName>
    </submittedName>
</protein>
<sequence length="10" mass="1243">MWFMVVICVD</sequence>
<reference evidence="1" key="1">
    <citation type="submission" date="2018-02" db="EMBL/GenBank/DDBJ databases">
        <title>Rhizophora mucronata_Transcriptome.</title>
        <authorList>
            <person name="Meera S.P."/>
            <person name="Sreeshan A."/>
            <person name="Augustine A."/>
        </authorList>
    </citation>
    <scope>NUCLEOTIDE SEQUENCE</scope>
    <source>
        <tissue evidence="1">Leaf</tissue>
    </source>
</reference>
<dbReference type="EMBL" id="GGEC01089220">
    <property type="protein sequence ID" value="MBX69704.1"/>
    <property type="molecule type" value="Transcribed_RNA"/>
</dbReference>
<name>A0A2P2QS63_RHIMU</name>
<organism evidence="1">
    <name type="scientific">Rhizophora mucronata</name>
    <name type="common">Asiatic mangrove</name>
    <dbReference type="NCBI Taxonomy" id="61149"/>
    <lineage>
        <taxon>Eukaryota</taxon>
        <taxon>Viridiplantae</taxon>
        <taxon>Streptophyta</taxon>
        <taxon>Embryophyta</taxon>
        <taxon>Tracheophyta</taxon>
        <taxon>Spermatophyta</taxon>
        <taxon>Magnoliopsida</taxon>
        <taxon>eudicotyledons</taxon>
        <taxon>Gunneridae</taxon>
        <taxon>Pentapetalae</taxon>
        <taxon>rosids</taxon>
        <taxon>fabids</taxon>
        <taxon>Malpighiales</taxon>
        <taxon>Rhizophoraceae</taxon>
        <taxon>Rhizophora</taxon>
    </lineage>
</organism>